<dbReference type="OrthoDB" id="5370059at2759"/>
<dbReference type="InterPro" id="IPR009091">
    <property type="entry name" value="RCC1/BLIP-II"/>
</dbReference>
<dbReference type="GeneID" id="63779022"/>
<evidence type="ECO:0000256" key="2">
    <source>
        <dbReference type="PROSITE-ProRule" id="PRU00235"/>
    </source>
</evidence>
<dbReference type="EMBL" id="MCFJ01000024">
    <property type="protein sequence ID" value="ORY56116.1"/>
    <property type="molecule type" value="Genomic_DNA"/>
</dbReference>
<dbReference type="SUPFAM" id="SSF50985">
    <property type="entry name" value="RCC1/BLIP-II"/>
    <property type="match status" value="1"/>
</dbReference>
<feature type="repeat" description="RCC1" evidence="2">
    <location>
        <begin position="140"/>
        <end position="197"/>
    </location>
</feature>
<dbReference type="PANTHER" id="PTHR22870">
    <property type="entry name" value="REGULATOR OF CHROMOSOME CONDENSATION"/>
    <property type="match status" value="1"/>
</dbReference>
<dbReference type="InterPro" id="IPR051210">
    <property type="entry name" value="Ub_ligase/GEF_domain"/>
</dbReference>
<keyword evidence="1" id="KW-0677">Repeat</keyword>
<dbReference type="InParanoid" id="A0A1Y2DAI0"/>
<dbReference type="PROSITE" id="PS50012">
    <property type="entry name" value="RCC1_3"/>
    <property type="match status" value="1"/>
</dbReference>
<dbReference type="STRING" id="1141098.A0A1Y2DAI0"/>
<keyword evidence="4" id="KW-1185">Reference proteome</keyword>
<proteinExistence type="predicted"/>
<accession>A0A1Y2DAI0</accession>
<gene>
    <name evidence="3" type="ORF">BCR38DRAFT_469550</name>
</gene>
<dbReference type="PANTHER" id="PTHR22870:SF408">
    <property type="entry name" value="OS09G0560450 PROTEIN"/>
    <property type="match status" value="1"/>
</dbReference>
<dbReference type="Gene3D" id="2.130.10.30">
    <property type="entry name" value="Regulator of chromosome condensation 1/beta-lactamase-inhibitor protein II"/>
    <property type="match status" value="1"/>
</dbReference>
<dbReference type="Proteomes" id="UP000193689">
    <property type="component" value="Unassembled WGS sequence"/>
</dbReference>
<evidence type="ECO:0000256" key="1">
    <source>
        <dbReference type="ARBA" id="ARBA00022737"/>
    </source>
</evidence>
<name>A0A1Y2DAI0_9PEZI</name>
<dbReference type="InterPro" id="IPR000408">
    <property type="entry name" value="Reg_chr_condens"/>
</dbReference>
<evidence type="ECO:0000313" key="4">
    <source>
        <dbReference type="Proteomes" id="UP000193689"/>
    </source>
</evidence>
<dbReference type="RefSeq" id="XP_040709962.1">
    <property type="nucleotide sequence ID" value="XM_040862810.1"/>
</dbReference>
<protein>
    <submittedName>
        <fullName evidence="3">Regulator of chromosome condensation 1/beta-lactamase-inhibitor protein II</fullName>
    </submittedName>
</protein>
<dbReference type="Pfam" id="PF13540">
    <property type="entry name" value="RCC1_2"/>
    <property type="match status" value="1"/>
</dbReference>
<comment type="caution">
    <text evidence="3">The sequence shown here is derived from an EMBL/GenBank/DDBJ whole genome shotgun (WGS) entry which is preliminary data.</text>
</comment>
<evidence type="ECO:0000313" key="3">
    <source>
        <dbReference type="EMBL" id="ORY56116.1"/>
    </source>
</evidence>
<organism evidence="3 4">
    <name type="scientific">Pseudomassariella vexata</name>
    <dbReference type="NCBI Taxonomy" id="1141098"/>
    <lineage>
        <taxon>Eukaryota</taxon>
        <taxon>Fungi</taxon>
        <taxon>Dikarya</taxon>
        <taxon>Ascomycota</taxon>
        <taxon>Pezizomycotina</taxon>
        <taxon>Sordariomycetes</taxon>
        <taxon>Xylariomycetidae</taxon>
        <taxon>Amphisphaeriales</taxon>
        <taxon>Pseudomassariaceae</taxon>
        <taxon>Pseudomassariella</taxon>
    </lineage>
</organism>
<sequence>MELYATGFNAWNQLRFGGPDASPESQDPDDLHGFKLVLRNSSFEPPHASLSCTLVKTPSSVLFAGYPDDWVKLHDLRDKMIQCLAAIAGNGIIAVYSEGSVQQYQSLAHYKAMKGRTVLSDCEINQIVAYETGFAALSAGQVWTWGDERYCACLGREVSESSPAEKPCLVIQLEGLPTGRIRKLAAAGYLLTAITEGDDLYAWGGHPGRPVIIEGISGSPSPVLVEENDIRDCAVGEFHVIVLTSHGDIFVIGDNVNGQLGYPIEKASSWTRVPGIATGSTISAVVAGLRSSFIVVVIAK</sequence>
<dbReference type="AlphaFoldDB" id="A0A1Y2DAI0"/>
<reference evidence="3 4" key="1">
    <citation type="submission" date="2016-07" db="EMBL/GenBank/DDBJ databases">
        <title>Pervasive Adenine N6-methylation of Active Genes in Fungi.</title>
        <authorList>
            <consortium name="DOE Joint Genome Institute"/>
            <person name="Mondo S.J."/>
            <person name="Dannebaum R.O."/>
            <person name="Kuo R.C."/>
            <person name="Labutti K."/>
            <person name="Haridas S."/>
            <person name="Kuo A."/>
            <person name="Salamov A."/>
            <person name="Ahrendt S.R."/>
            <person name="Lipzen A."/>
            <person name="Sullivan W."/>
            <person name="Andreopoulos W.B."/>
            <person name="Clum A."/>
            <person name="Lindquist E."/>
            <person name="Daum C."/>
            <person name="Ramamoorthy G.K."/>
            <person name="Gryganskyi A."/>
            <person name="Culley D."/>
            <person name="Magnuson J.K."/>
            <person name="James T.Y."/>
            <person name="O'Malley M.A."/>
            <person name="Stajich J.E."/>
            <person name="Spatafora J.W."/>
            <person name="Visel A."/>
            <person name="Grigoriev I.V."/>
        </authorList>
    </citation>
    <scope>NUCLEOTIDE SEQUENCE [LARGE SCALE GENOMIC DNA]</scope>
    <source>
        <strain evidence="3 4">CBS 129021</strain>
    </source>
</reference>